<dbReference type="InParanoid" id="A0A1Q3CIB5"/>
<evidence type="ECO:0000313" key="2">
    <source>
        <dbReference type="Proteomes" id="UP000187406"/>
    </source>
</evidence>
<dbReference type="OrthoDB" id="10255091at2759"/>
<name>A0A1Q3CIB5_CEPFO</name>
<accession>A0A1Q3CIB5</accession>
<protein>
    <submittedName>
        <fullName evidence="1">Uncharacterized protein</fullName>
    </submittedName>
</protein>
<organism evidence="1 2">
    <name type="scientific">Cephalotus follicularis</name>
    <name type="common">Albany pitcher plant</name>
    <dbReference type="NCBI Taxonomy" id="3775"/>
    <lineage>
        <taxon>Eukaryota</taxon>
        <taxon>Viridiplantae</taxon>
        <taxon>Streptophyta</taxon>
        <taxon>Embryophyta</taxon>
        <taxon>Tracheophyta</taxon>
        <taxon>Spermatophyta</taxon>
        <taxon>Magnoliopsida</taxon>
        <taxon>eudicotyledons</taxon>
        <taxon>Gunneridae</taxon>
        <taxon>Pentapetalae</taxon>
        <taxon>rosids</taxon>
        <taxon>fabids</taxon>
        <taxon>Oxalidales</taxon>
        <taxon>Cephalotaceae</taxon>
        <taxon>Cephalotus</taxon>
    </lineage>
</organism>
<evidence type="ECO:0000313" key="1">
    <source>
        <dbReference type="EMBL" id="GAV79967.1"/>
    </source>
</evidence>
<gene>
    <name evidence="1" type="ORF">CFOL_v3_23429</name>
</gene>
<sequence>MALLVNTALTITLNPGSVKTMSEALLAASVASATAIPISAFLSAGASFTPSPVMPQMCFLSWSFFTISYLCSTNTQSYANLNQLNHIRKYQSPFVLIDTR</sequence>
<keyword evidence="2" id="KW-1185">Reference proteome</keyword>
<reference evidence="2" key="1">
    <citation type="submission" date="2016-04" db="EMBL/GenBank/DDBJ databases">
        <title>Cephalotus genome sequencing.</title>
        <authorList>
            <person name="Fukushima K."/>
            <person name="Hasebe M."/>
            <person name="Fang X."/>
        </authorList>
    </citation>
    <scope>NUCLEOTIDE SEQUENCE [LARGE SCALE GENOMIC DNA]</scope>
    <source>
        <strain evidence="2">cv. St1</strain>
    </source>
</reference>
<dbReference type="AlphaFoldDB" id="A0A1Q3CIB5"/>
<dbReference type="EMBL" id="BDDD01002087">
    <property type="protein sequence ID" value="GAV79967.1"/>
    <property type="molecule type" value="Genomic_DNA"/>
</dbReference>
<dbReference type="Proteomes" id="UP000187406">
    <property type="component" value="Unassembled WGS sequence"/>
</dbReference>
<comment type="caution">
    <text evidence="1">The sequence shown here is derived from an EMBL/GenBank/DDBJ whole genome shotgun (WGS) entry which is preliminary data.</text>
</comment>
<proteinExistence type="predicted"/>